<dbReference type="GO" id="GO:0022857">
    <property type="term" value="F:transmembrane transporter activity"/>
    <property type="evidence" value="ECO:0007669"/>
    <property type="project" value="UniProtKB-ARBA"/>
</dbReference>
<dbReference type="PROSITE" id="PS50893">
    <property type="entry name" value="ABC_TRANSPORTER_2"/>
    <property type="match status" value="1"/>
</dbReference>
<dbReference type="Proteomes" id="UP000245449">
    <property type="component" value="Unassembled WGS sequence"/>
</dbReference>
<reference evidence="7 8" key="1">
    <citation type="submission" date="2018-04" db="EMBL/GenBank/DDBJ databases">
        <title>Flavobacterium sp. nov., isolated from glacier ice.</title>
        <authorList>
            <person name="Liu Q."/>
            <person name="Xin Y.-H."/>
        </authorList>
    </citation>
    <scope>NUCLEOTIDE SEQUENCE [LARGE SCALE GENOMIC DNA]</scope>
    <source>
        <strain evidence="7 8">RB1R5</strain>
    </source>
</reference>
<keyword evidence="4" id="KW-1278">Translocase</keyword>
<organism evidence="7 8">
    <name type="scientific">Flavobacterium psychrotolerans</name>
    <dbReference type="NCBI Taxonomy" id="2169410"/>
    <lineage>
        <taxon>Bacteria</taxon>
        <taxon>Pseudomonadati</taxon>
        <taxon>Bacteroidota</taxon>
        <taxon>Flavobacteriia</taxon>
        <taxon>Flavobacteriales</taxon>
        <taxon>Flavobacteriaceae</taxon>
        <taxon>Flavobacterium</taxon>
    </lineage>
</organism>
<dbReference type="AlphaFoldDB" id="A0A2U1JGX3"/>
<feature type="domain" description="ABC transporter" evidence="6">
    <location>
        <begin position="6"/>
        <end position="246"/>
    </location>
</feature>
<dbReference type="SMART" id="SM00382">
    <property type="entry name" value="AAA"/>
    <property type="match status" value="1"/>
</dbReference>
<dbReference type="InterPro" id="IPR003593">
    <property type="entry name" value="AAA+_ATPase"/>
</dbReference>
<evidence type="ECO:0000256" key="1">
    <source>
        <dbReference type="ARBA" id="ARBA00022448"/>
    </source>
</evidence>
<dbReference type="EMBL" id="QCZI01000015">
    <property type="protein sequence ID" value="PWA04400.1"/>
    <property type="molecule type" value="Genomic_DNA"/>
</dbReference>
<dbReference type="InterPro" id="IPR017911">
    <property type="entry name" value="MacB-like_ATP-bd"/>
</dbReference>
<dbReference type="GO" id="GO:0016887">
    <property type="term" value="F:ATP hydrolysis activity"/>
    <property type="evidence" value="ECO:0007669"/>
    <property type="project" value="InterPro"/>
</dbReference>
<evidence type="ECO:0000256" key="2">
    <source>
        <dbReference type="ARBA" id="ARBA00022741"/>
    </source>
</evidence>
<evidence type="ECO:0000256" key="5">
    <source>
        <dbReference type="ARBA" id="ARBA00038388"/>
    </source>
</evidence>
<dbReference type="Pfam" id="PF00005">
    <property type="entry name" value="ABC_tran"/>
    <property type="match status" value="1"/>
</dbReference>
<keyword evidence="3 7" id="KW-0067">ATP-binding</keyword>
<comment type="similarity">
    <text evidence="5">Belongs to the ABC transporter superfamily. Macrolide exporter (TC 3.A.1.122) family.</text>
</comment>
<evidence type="ECO:0000313" key="7">
    <source>
        <dbReference type="EMBL" id="PWA04400.1"/>
    </source>
</evidence>
<dbReference type="PANTHER" id="PTHR42798">
    <property type="entry name" value="LIPOPROTEIN-RELEASING SYSTEM ATP-BINDING PROTEIN LOLD"/>
    <property type="match status" value="1"/>
</dbReference>
<dbReference type="Gene3D" id="3.40.50.300">
    <property type="entry name" value="P-loop containing nucleotide triphosphate hydrolases"/>
    <property type="match status" value="1"/>
</dbReference>
<dbReference type="InterPro" id="IPR003439">
    <property type="entry name" value="ABC_transporter-like_ATP-bd"/>
</dbReference>
<keyword evidence="2" id="KW-0547">Nucleotide-binding</keyword>
<dbReference type="GO" id="GO:0098796">
    <property type="term" value="C:membrane protein complex"/>
    <property type="evidence" value="ECO:0007669"/>
    <property type="project" value="UniProtKB-ARBA"/>
</dbReference>
<dbReference type="PANTHER" id="PTHR42798:SF6">
    <property type="entry name" value="CELL DIVISION ATP-BINDING PROTEIN FTSE"/>
    <property type="match status" value="1"/>
</dbReference>
<keyword evidence="1" id="KW-0813">Transport</keyword>
<dbReference type="RefSeq" id="WP_116725483.1">
    <property type="nucleotide sequence ID" value="NZ_QCZI01000015.1"/>
</dbReference>
<gene>
    <name evidence="7" type="ORF">DB895_11345</name>
</gene>
<dbReference type="SUPFAM" id="SSF52540">
    <property type="entry name" value="P-loop containing nucleoside triphosphate hydrolases"/>
    <property type="match status" value="1"/>
</dbReference>
<dbReference type="InterPro" id="IPR017871">
    <property type="entry name" value="ABC_transporter-like_CS"/>
</dbReference>
<proteinExistence type="inferred from homology"/>
<evidence type="ECO:0000256" key="4">
    <source>
        <dbReference type="ARBA" id="ARBA00022967"/>
    </source>
</evidence>
<accession>A0A2U1JGX3</accession>
<sequence length="254" mass="28158">MDSILVEIKNLSREFKMGDETVRALNDISFTIKSGEFITIMGSSGSGKTTLLNILGCLDKPTSGAYFLDRINVGALSKNELAKLRNKKLGFIFQSYNLLARTTALENVELPLLYNSEISSKERREKAMNALEAVNLSDRIHYLPNQLSGGQQQRVAIARALVNDPIVILADEATGNLDSRTSYGIMMLMQELNAVHGKTIVFITHEPDIASFSKRTILLRDGKVINDTINDRIRSAKTVLQNMPINTELASILK</sequence>
<dbReference type="OrthoDB" id="9802264at2"/>
<evidence type="ECO:0000256" key="3">
    <source>
        <dbReference type="ARBA" id="ARBA00022840"/>
    </source>
</evidence>
<dbReference type="GO" id="GO:0005524">
    <property type="term" value="F:ATP binding"/>
    <property type="evidence" value="ECO:0007669"/>
    <property type="project" value="UniProtKB-KW"/>
</dbReference>
<dbReference type="InterPro" id="IPR027417">
    <property type="entry name" value="P-loop_NTPase"/>
</dbReference>
<keyword evidence="8" id="KW-1185">Reference proteome</keyword>
<dbReference type="CDD" id="cd03255">
    <property type="entry name" value="ABC_MJ0796_LolCDE_FtsE"/>
    <property type="match status" value="1"/>
</dbReference>
<evidence type="ECO:0000259" key="6">
    <source>
        <dbReference type="PROSITE" id="PS50893"/>
    </source>
</evidence>
<dbReference type="FunFam" id="3.40.50.300:FF:000032">
    <property type="entry name" value="Export ABC transporter ATP-binding protein"/>
    <property type="match status" value="1"/>
</dbReference>
<protein>
    <submittedName>
        <fullName evidence="7">ABC transporter ATP-binding protein</fullName>
    </submittedName>
</protein>
<evidence type="ECO:0000313" key="8">
    <source>
        <dbReference type="Proteomes" id="UP000245449"/>
    </source>
</evidence>
<comment type="caution">
    <text evidence="7">The sequence shown here is derived from an EMBL/GenBank/DDBJ whole genome shotgun (WGS) entry which is preliminary data.</text>
</comment>
<dbReference type="PROSITE" id="PS00211">
    <property type="entry name" value="ABC_TRANSPORTER_1"/>
    <property type="match status" value="1"/>
</dbReference>
<name>A0A2U1JGX3_9FLAO</name>